<evidence type="ECO:0000256" key="6">
    <source>
        <dbReference type="ARBA" id="ARBA00023242"/>
    </source>
</evidence>
<name>A0A0C3CDU2_HEBCY</name>
<sequence length="291" mass="30841">MSPSRSLLSLGLPKDVLAALTRLGYETLQDLGSITAEELSEEVKISIGDARAVVSRLQGPQAPATTLLMTQSAALMVQKSQKILTKCAALDKILGGGLSRGQILEISGPPGSPKEKIALNIVSSFAESGEETVFVDCQNAANPAELRNSLEKFAKNADLGRFIYPTRIQTLPELLLFLHHLPAILESHPKVSLLVVNSISFPFQSTTSFPISQKNSIIDRVKQALSKGAASQKLTIVTTSQLATKMINADGSPGTFDTGARGVMLPSLGPGYLPSSKSYRVILSPDGLTSG</sequence>
<dbReference type="Proteomes" id="UP000053424">
    <property type="component" value="Unassembled WGS sequence"/>
</dbReference>
<gene>
    <name evidence="8" type="ORF">M413DRAFT_23269</name>
</gene>
<dbReference type="Pfam" id="PF00154">
    <property type="entry name" value="RecA_N"/>
    <property type="match status" value="1"/>
</dbReference>
<dbReference type="PROSITE" id="PS50162">
    <property type="entry name" value="RECA_2"/>
    <property type="match status" value="1"/>
</dbReference>
<dbReference type="EMBL" id="KN831770">
    <property type="protein sequence ID" value="KIM46950.1"/>
    <property type="molecule type" value="Genomic_DNA"/>
</dbReference>
<dbReference type="GO" id="GO:0007131">
    <property type="term" value="P:reciprocal meiotic recombination"/>
    <property type="evidence" value="ECO:0007669"/>
    <property type="project" value="TreeGrafter"/>
</dbReference>
<reference evidence="8 9" key="1">
    <citation type="submission" date="2014-04" db="EMBL/GenBank/DDBJ databases">
        <authorList>
            <consortium name="DOE Joint Genome Institute"/>
            <person name="Kuo A."/>
            <person name="Gay G."/>
            <person name="Dore J."/>
            <person name="Kohler A."/>
            <person name="Nagy L.G."/>
            <person name="Floudas D."/>
            <person name="Copeland A."/>
            <person name="Barry K.W."/>
            <person name="Cichocki N."/>
            <person name="Veneault-Fourrey C."/>
            <person name="LaButti K."/>
            <person name="Lindquist E.A."/>
            <person name="Lipzen A."/>
            <person name="Lundell T."/>
            <person name="Morin E."/>
            <person name="Murat C."/>
            <person name="Sun H."/>
            <person name="Tunlid A."/>
            <person name="Henrissat B."/>
            <person name="Grigoriev I.V."/>
            <person name="Hibbett D.S."/>
            <person name="Martin F."/>
            <person name="Nordberg H.P."/>
            <person name="Cantor M.N."/>
            <person name="Hua S.X."/>
        </authorList>
    </citation>
    <scope>NUCLEOTIDE SEQUENCE [LARGE SCALE GENOMIC DNA]</scope>
    <source>
        <strain evidence="9">h7</strain>
    </source>
</reference>
<dbReference type="PANTHER" id="PTHR46239">
    <property type="entry name" value="DNA REPAIR PROTEIN RAD51 HOMOLOG 3 RAD51C"/>
    <property type="match status" value="1"/>
</dbReference>
<dbReference type="GO" id="GO:0008821">
    <property type="term" value="F:crossover junction DNA endonuclease activity"/>
    <property type="evidence" value="ECO:0007669"/>
    <property type="project" value="TreeGrafter"/>
</dbReference>
<dbReference type="GO" id="GO:0140664">
    <property type="term" value="F:ATP-dependent DNA damage sensor activity"/>
    <property type="evidence" value="ECO:0007669"/>
    <property type="project" value="InterPro"/>
</dbReference>
<keyword evidence="3" id="KW-0227">DNA damage</keyword>
<accession>A0A0C3CDU2</accession>
<comment type="subcellular location">
    <subcellularLocation>
        <location evidence="1">Nucleus</location>
    </subcellularLocation>
</comment>
<evidence type="ECO:0000313" key="9">
    <source>
        <dbReference type="Proteomes" id="UP000053424"/>
    </source>
</evidence>
<feature type="domain" description="RecA family profile 1" evidence="7">
    <location>
        <begin position="79"/>
        <end position="242"/>
    </location>
</feature>
<protein>
    <recommendedName>
        <fullName evidence="7">RecA family profile 1 domain-containing protein</fullName>
    </recommendedName>
</protein>
<keyword evidence="6" id="KW-0539">Nucleus</keyword>
<evidence type="ECO:0000256" key="4">
    <source>
        <dbReference type="ARBA" id="ARBA00022840"/>
    </source>
</evidence>
<dbReference type="OrthoDB" id="5957327at2759"/>
<evidence type="ECO:0000313" key="8">
    <source>
        <dbReference type="EMBL" id="KIM46950.1"/>
    </source>
</evidence>
<reference evidence="9" key="2">
    <citation type="submission" date="2015-01" db="EMBL/GenBank/DDBJ databases">
        <title>Evolutionary Origins and Diversification of the Mycorrhizal Mutualists.</title>
        <authorList>
            <consortium name="DOE Joint Genome Institute"/>
            <consortium name="Mycorrhizal Genomics Consortium"/>
            <person name="Kohler A."/>
            <person name="Kuo A."/>
            <person name="Nagy L.G."/>
            <person name="Floudas D."/>
            <person name="Copeland A."/>
            <person name="Barry K.W."/>
            <person name="Cichocki N."/>
            <person name="Veneault-Fourrey C."/>
            <person name="LaButti K."/>
            <person name="Lindquist E.A."/>
            <person name="Lipzen A."/>
            <person name="Lundell T."/>
            <person name="Morin E."/>
            <person name="Murat C."/>
            <person name="Riley R."/>
            <person name="Ohm R."/>
            <person name="Sun H."/>
            <person name="Tunlid A."/>
            <person name="Henrissat B."/>
            <person name="Grigoriev I.V."/>
            <person name="Hibbett D.S."/>
            <person name="Martin F."/>
        </authorList>
    </citation>
    <scope>NUCLEOTIDE SEQUENCE [LARGE SCALE GENOMIC DNA]</scope>
    <source>
        <strain evidence="9">h7</strain>
    </source>
</reference>
<dbReference type="SUPFAM" id="SSF52540">
    <property type="entry name" value="P-loop containing nucleoside triphosphate hydrolases"/>
    <property type="match status" value="1"/>
</dbReference>
<dbReference type="HOGENOM" id="CLU_075134_0_0_1"/>
<keyword evidence="9" id="KW-1185">Reference proteome</keyword>
<dbReference type="GO" id="GO:0005657">
    <property type="term" value="C:replication fork"/>
    <property type="evidence" value="ECO:0007669"/>
    <property type="project" value="TreeGrafter"/>
</dbReference>
<evidence type="ECO:0000256" key="1">
    <source>
        <dbReference type="ARBA" id="ARBA00004123"/>
    </source>
</evidence>
<organism evidence="8 9">
    <name type="scientific">Hebeloma cylindrosporum</name>
    <dbReference type="NCBI Taxonomy" id="76867"/>
    <lineage>
        <taxon>Eukaryota</taxon>
        <taxon>Fungi</taxon>
        <taxon>Dikarya</taxon>
        <taxon>Basidiomycota</taxon>
        <taxon>Agaricomycotina</taxon>
        <taxon>Agaricomycetes</taxon>
        <taxon>Agaricomycetidae</taxon>
        <taxon>Agaricales</taxon>
        <taxon>Agaricineae</taxon>
        <taxon>Hymenogastraceae</taxon>
        <taxon>Hebeloma</taxon>
    </lineage>
</organism>
<keyword evidence="5" id="KW-0234">DNA repair</keyword>
<dbReference type="Gene3D" id="3.40.50.300">
    <property type="entry name" value="P-loop containing nucleotide triphosphate hydrolases"/>
    <property type="match status" value="1"/>
</dbReference>
<dbReference type="STRING" id="686832.A0A0C3CDU2"/>
<dbReference type="InterPro" id="IPR027417">
    <property type="entry name" value="P-loop_NTPase"/>
</dbReference>
<dbReference type="GO" id="GO:0033065">
    <property type="term" value="C:Rad51C-XRCC3 complex"/>
    <property type="evidence" value="ECO:0007669"/>
    <property type="project" value="TreeGrafter"/>
</dbReference>
<dbReference type="GO" id="GO:0000400">
    <property type="term" value="F:four-way junction DNA binding"/>
    <property type="evidence" value="ECO:0007669"/>
    <property type="project" value="TreeGrafter"/>
</dbReference>
<dbReference type="GO" id="GO:0033063">
    <property type="term" value="C:Rad51B-Rad51C-Rad51D-XRCC2 complex"/>
    <property type="evidence" value="ECO:0007669"/>
    <property type="project" value="TreeGrafter"/>
</dbReference>
<keyword evidence="2" id="KW-0547">Nucleotide-binding</keyword>
<dbReference type="GO" id="GO:0000707">
    <property type="term" value="P:meiotic DNA recombinase assembly"/>
    <property type="evidence" value="ECO:0007669"/>
    <property type="project" value="TreeGrafter"/>
</dbReference>
<dbReference type="AlphaFoldDB" id="A0A0C3CDU2"/>
<dbReference type="InterPro" id="IPR020588">
    <property type="entry name" value="RecA_ATP-bd"/>
</dbReference>
<evidence type="ECO:0000256" key="2">
    <source>
        <dbReference type="ARBA" id="ARBA00022741"/>
    </source>
</evidence>
<keyword evidence="4" id="KW-0067">ATP-binding</keyword>
<evidence type="ECO:0000256" key="5">
    <source>
        <dbReference type="ARBA" id="ARBA00023204"/>
    </source>
</evidence>
<evidence type="ECO:0000259" key="7">
    <source>
        <dbReference type="PROSITE" id="PS50162"/>
    </source>
</evidence>
<dbReference type="InterPro" id="IPR052093">
    <property type="entry name" value="HR_Repair_Mediator"/>
</dbReference>
<dbReference type="PANTHER" id="PTHR46239:SF1">
    <property type="entry name" value="DNA REPAIR PROTEIN RAD51 HOMOLOG 3"/>
    <property type="match status" value="1"/>
</dbReference>
<dbReference type="GO" id="GO:0005524">
    <property type="term" value="F:ATP binding"/>
    <property type="evidence" value="ECO:0007669"/>
    <property type="project" value="UniProtKB-KW"/>
</dbReference>
<evidence type="ECO:0000256" key="3">
    <source>
        <dbReference type="ARBA" id="ARBA00022763"/>
    </source>
</evidence>
<dbReference type="InterPro" id="IPR049428">
    <property type="entry name" value="RecA-like_N"/>
</dbReference>
<proteinExistence type="predicted"/>